<comment type="similarity">
    <text evidence="2">Belongs to the 2H phosphoesterase superfamily. ThpR family.</text>
</comment>
<accession>A0A127K3T2</accession>
<dbReference type="HAMAP" id="MF_01940">
    <property type="entry name" value="RNA_CPDase"/>
    <property type="match status" value="1"/>
</dbReference>
<dbReference type="NCBIfam" id="TIGR02258">
    <property type="entry name" value="2_5_ligase"/>
    <property type="match status" value="1"/>
</dbReference>
<gene>
    <name evidence="4" type="ORF">AC731_004520</name>
</gene>
<feature type="short sequence motif" description="HXTX 1" evidence="2">
    <location>
        <begin position="51"/>
        <end position="54"/>
    </location>
</feature>
<dbReference type="InterPro" id="IPR014051">
    <property type="entry name" value="Phosphoesterase_HXTX"/>
</dbReference>
<keyword evidence="5" id="KW-1185">Reference proteome</keyword>
<protein>
    <recommendedName>
        <fullName evidence="2">RNA 2',3'-cyclic phosphodiesterase</fullName>
        <shortName evidence="2">RNA 2',3'-CPDase</shortName>
        <ecNumber evidence="2">3.1.4.58</ecNumber>
    </recommendedName>
</protein>
<dbReference type="EMBL" id="CP014646">
    <property type="protein sequence ID" value="AMO36264.1"/>
    <property type="molecule type" value="Genomic_DNA"/>
</dbReference>
<dbReference type="InterPro" id="IPR009097">
    <property type="entry name" value="Cyclic_Pdiesterase"/>
</dbReference>
<comment type="catalytic activity">
    <reaction evidence="2">
        <text>a 3'-end 2',3'-cyclophospho-ribonucleotide-RNA + H2O = a 3'-end 2'-phospho-ribonucleotide-RNA + H(+)</text>
        <dbReference type="Rhea" id="RHEA:11828"/>
        <dbReference type="Rhea" id="RHEA-COMP:10464"/>
        <dbReference type="Rhea" id="RHEA-COMP:17353"/>
        <dbReference type="ChEBI" id="CHEBI:15377"/>
        <dbReference type="ChEBI" id="CHEBI:15378"/>
        <dbReference type="ChEBI" id="CHEBI:83064"/>
        <dbReference type="ChEBI" id="CHEBI:173113"/>
        <dbReference type="EC" id="3.1.4.58"/>
    </reaction>
</comment>
<dbReference type="GO" id="GO:0004113">
    <property type="term" value="F:2',3'-cyclic-nucleotide 3'-phosphodiesterase activity"/>
    <property type="evidence" value="ECO:0007669"/>
    <property type="project" value="InterPro"/>
</dbReference>
<organism evidence="4 5">
    <name type="scientific">Thauera humireducens</name>
    <dbReference type="NCBI Taxonomy" id="1134435"/>
    <lineage>
        <taxon>Bacteria</taxon>
        <taxon>Pseudomonadati</taxon>
        <taxon>Pseudomonadota</taxon>
        <taxon>Betaproteobacteria</taxon>
        <taxon>Rhodocyclales</taxon>
        <taxon>Zoogloeaceae</taxon>
        <taxon>Thauera</taxon>
    </lineage>
</organism>
<dbReference type="SUPFAM" id="SSF55144">
    <property type="entry name" value="LigT-like"/>
    <property type="match status" value="1"/>
</dbReference>
<dbReference type="PANTHER" id="PTHR35561">
    <property type="entry name" value="RNA 2',3'-CYCLIC PHOSPHODIESTERASE"/>
    <property type="match status" value="1"/>
</dbReference>
<keyword evidence="4" id="KW-0436">Ligase</keyword>
<dbReference type="InterPro" id="IPR004175">
    <property type="entry name" value="RNA_CPDase"/>
</dbReference>
<name>A0A127K3T2_9RHOO</name>
<feature type="active site" description="Proton donor" evidence="2">
    <location>
        <position position="51"/>
    </location>
</feature>
<evidence type="ECO:0000256" key="1">
    <source>
        <dbReference type="ARBA" id="ARBA00022801"/>
    </source>
</evidence>
<dbReference type="STRING" id="1134435.AC731_004520"/>
<reference evidence="5" key="1">
    <citation type="submission" date="2016-03" db="EMBL/GenBank/DDBJ databases">
        <authorList>
            <person name="Ma C."/>
            <person name="Zhou S."/>
            <person name="Yang G."/>
        </authorList>
    </citation>
    <scope>NUCLEOTIDE SEQUENCE [LARGE SCALE GENOMIC DNA]</scope>
    <source>
        <strain evidence="5">SgZ-1</strain>
    </source>
</reference>
<evidence type="ECO:0000259" key="3">
    <source>
        <dbReference type="Pfam" id="PF02834"/>
    </source>
</evidence>
<evidence type="ECO:0000256" key="2">
    <source>
        <dbReference type="HAMAP-Rule" id="MF_01940"/>
    </source>
</evidence>
<proteinExistence type="inferred from homology"/>
<dbReference type="KEGG" id="thu:AC731_004520"/>
<dbReference type="RefSeq" id="WP_048709541.1">
    <property type="nucleotide sequence ID" value="NZ_CP014646.1"/>
</dbReference>
<sequence length="187" mass="19902">MPDAGAAGAAPRLRVFFALWPDAPTASCLHCEARQLQGACGGRLMRPDTIHLTLAFLGDTPVSRLPILAEAAAQVHAPPCTLVLDRCGSWHGNRVLWLGPSSPPEPLGLLAGQLGSALRERGVALERRPFAPHVTIVRNALHAPPAQQVAAITWDVSAFVLVASERGPDGARYRELGHWPLGEDAAR</sequence>
<comment type="function">
    <text evidence="2">Hydrolyzes RNA 2',3'-cyclic phosphodiester to an RNA 2'-phosphomonoester.</text>
</comment>
<dbReference type="PANTHER" id="PTHR35561:SF1">
    <property type="entry name" value="RNA 2',3'-CYCLIC PHOSPHODIESTERASE"/>
    <property type="match status" value="1"/>
</dbReference>
<dbReference type="EC" id="3.1.4.58" evidence="2"/>
<dbReference type="AlphaFoldDB" id="A0A127K3T2"/>
<evidence type="ECO:0000313" key="5">
    <source>
        <dbReference type="Proteomes" id="UP000036902"/>
    </source>
</evidence>
<feature type="domain" description="Phosphoesterase HXTX" evidence="3">
    <location>
        <begin position="32"/>
        <end position="97"/>
    </location>
</feature>
<evidence type="ECO:0000313" key="4">
    <source>
        <dbReference type="EMBL" id="AMO36264.1"/>
    </source>
</evidence>
<dbReference type="GO" id="GO:0016874">
    <property type="term" value="F:ligase activity"/>
    <property type="evidence" value="ECO:0007669"/>
    <property type="project" value="UniProtKB-KW"/>
</dbReference>
<feature type="short sequence motif" description="HXTX 2" evidence="2">
    <location>
        <begin position="133"/>
        <end position="136"/>
    </location>
</feature>
<dbReference type="Pfam" id="PF02834">
    <property type="entry name" value="LigT_PEase"/>
    <property type="match status" value="1"/>
</dbReference>
<feature type="active site" description="Proton acceptor" evidence="2">
    <location>
        <position position="133"/>
    </location>
</feature>
<dbReference type="GO" id="GO:0008664">
    <property type="term" value="F:RNA 2',3'-cyclic 3'-phosphodiesterase activity"/>
    <property type="evidence" value="ECO:0007669"/>
    <property type="project" value="UniProtKB-EC"/>
</dbReference>
<dbReference type="Gene3D" id="3.90.1140.10">
    <property type="entry name" value="Cyclic phosphodiesterase"/>
    <property type="match status" value="1"/>
</dbReference>
<keyword evidence="1 2" id="KW-0378">Hydrolase</keyword>
<dbReference type="Proteomes" id="UP000036902">
    <property type="component" value="Chromosome"/>
</dbReference>